<dbReference type="GO" id="GO:0006235">
    <property type="term" value="P:dTTP biosynthetic process"/>
    <property type="evidence" value="ECO:0007669"/>
    <property type="project" value="UniProtKB-UniRule"/>
</dbReference>
<dbReference type="RefSeq" id="WP_213680439.1">
    <property type="nucleotide sequence ID" value="NZ_JALQCT010000010.1"/>
</dbReference>
<evidence type="ECO:0000256" key="3">
    <source>
        <dbReference type="ARBA" id="ARBA00017144"/>
    </source>
</evidence>
<evidence type="ECO:0000256" key="7">
    <source>
        <dbReference type="ARBA" id="ARBA00022777"/>
    </source>
</evidence>
<keyword evidence="5 11" id="KW-0545">Nucleotide biosynthesis</keyword>
<proteinExistence type="inferred from homology"/>
<comment type="catalytic activity">
    <reaction evidence="9 11">
        <text>dTMP + ATP = dTDP + ADP</text>
        <dbReference type="Rhea" id="RHEA:13517"/>
        <dbReference type="ChEBI" id="CHEBI:30616"/>
        <dbReference type="ChEBI" id="CHEBI:58369"/>
        <dbReference type="ChEBI" id="CHEBI:63528"/>
        <dbReference type="ChEBI" id="CHEBI:456216"/>
        <dbReference type="EC" id="2.7.4.9"/>
    </reaction>
</comment>
<evidence type="ECO:0000256" key="4">
    <source>
        <dbReference type="ARBA" id="ARBA00022679"/>
    </source>
</evidence>
<accession>A0A9K3STE2</accession>
<keyword evidence="8 11" id="KW-0067">ATP-binding</keyword>
<evidence type="ECO:0000259" key="12">
    <source>
        <dbReference type="Pfam" id="PF02223"/>
    </source>
</evidence>
<dbReference type="GO" id="GO:0004798">
    <property type="term" value="F:dTMP kinase activity"/>
    <property type="evidence" value="ECO:0007669"/>
    <property type="project" value="UniProtKB-UniRule"/>
</dbReference>
<dbReference type="EC" id="2.7.4.9" evidence="2 11"/>
<evidence type="ECO:0000256" key="10">
    <source>
        <dbReference type="ARBA" id="ARBA00057735"/>
    </source>
</evidence>
<dbReference type="Proteomes" id="UP001170651">
    <property type="component" value="Unassembled WGS sequence"/>
</dbReference>
<name>A0A9K3STE2_9MOLU</name>
<evidence type="ECO:0000256" key="6">
    <source>
        <dbReference type="ARBA" id="ARBA00022741"/>
    </source>
</evidence>
<keyword evidence="14" id="KW-1185">Reference proteome</keyword>
<evidence type="ECO:0000256" key="9">
    <source>
        <dbReference type="ARBA" id="ARBA00048743"/>
    </source>
</evidence>
<dbReference type="GeneID" id="93018541"/>
<dbReference type="GO" id="GO:0006233">
    <property type="term" value="P:dTDP biosynthetic process"/>
    <property type="evidence" value="ECO:0007669"/>
    <property type="project" value="InterPro"/>
</dbReference>
<protein>
    <recommendedName>
        <fullName evidence="3 11">Thymidylate kinase</fullName>
        <ecNumber evidence="2 11">2.7.4.9</ecNumber>
    </recommendedName>
    <alternativeName>
        <fullName evidence="11">dTMP kinase</fullName>
    </alternativeName>
</protein>
<comment type="similarity">
    <text evidence="1 11">Belongs to the thymidylate kinase family.</text>
</comment>
<reference evidence="13 14" key="1">
    <citation type="journal article" date="2023" name="Int. J. Syst. Evol. Microbiol.">
        <title>The observation of taxonomic boundaries for the 16SrII and 16SrXXV phytoplasmas using genome-based delimitation.</title>
        <authorList>
            <person name="Rodrigues Jardim B."/>
            <person name="Tran-Nguyen L.T.T."/>
            <person name="Gambley C."/>
            <person name="Al-Sadi A.M."/>
            <person name="Al-Subhi A.M."/>
            <person name="Foissac X."/>
            <person name="Salar P."/>
            <person name="Cai H."/>
            <person name="Yang J.Y."/>
            <person name="Davis R."/>
            <person name="Jones L."/>
            <person name="Rodoni B."/>
            <person name="Constable F.E."/>
        </authorList>
    </citation>
    <scope>NUCLEOTIDE SEQUENCE [LARGE SCALE GENOMIC DNA]</scope>
    <source>
        <strain evidence="13">BAWM-OMN-P26</strain>
    </source>
</reference>
<dbReference type="AlphaFoldDB" id="A0A9K3STE2"/>
<feature type="binding site" evidence="11">
    <location>
        <begin position="7"/>
        <end position="14"/>
    </location>
    <ligand>
        <name>ATP</name>
        <dbReference type="ChEBI" id="CHEBI:30616"/>
    </ligand>
</feature>
<dbReference type="GO" id="GO:0006227">
    <property type="term" value="P:dUDP biosynthetic process"/>
    <property type="evidence" value="ECO:0007669"/>
    <property type="project" value="TreeGrafter"/>
</dbReference>
<dbReference type="InterPro" id="IPR018095">
    <property type="entry name" value="Thymidylate_kin_CS"/>
</dbReference>
<dbReference type="Gene3D" id="3.40.50.300">
    <property type="entry name" value="P-loop containing nucleotide triphosphate hydrolases"/>
    <property type="match status" value="1"/>
</dbReference>
<keyword evidence="4 11" id="KW-0808">Transferase</keyword>
<dbReference type="NCBIfam" id="TIGR00041">
    <property type="entry name" value="DTMP_kinase"/>
    <property type="match status" value="1"/>
</dbReference>
<dbReference type="CDD" id="cd01672">
    <property type="entry name" value="TMPK"/>
    <property type="match status" value="1"/>
</dbReference>
<sequence>MFITFEGGDGVGKTTHVLSLFKTIKNKYPVIMTREPGGYDLVKTIKQILINTHNKINFATEALLYAADRIEHLQQVIKPALSDNKIVICDRYLDSSFVYQGYVRKLGIKFIKQINYLAYNLLPDITFYLDLEPKQILKRLYVRNKSKLEGFDTQKLFWHQQIRKGYLRLCRRYPKRIIKINTNNLSVKEVHLIILEKLRELFGLNI</sequence>
<dbReference type="HAMAP" id="MF_00165">
    <property type="entry name" value="Thymidylate_kinase"/>
    <property type="match status" value="1"/>
</dbReference>
<gene>
    <name evidence="11 13" type="primary">tmk</name>
    <name evidence="13" type="ORF">OC696_01565</name>
</gene>
<comment type="caution">
    <text evidence="13">The sequence shown here is derived from an EMBL/GenBank/DDBJ whole genome shotgun (WGS) entry which is preliminary data.</text>
</comment>
<keyword evidence="7 11" id="KW-0418">Kinase</keyword>
<dbReference type="PROSITE" id="PS01331">
    <property type="entry name" value="THYMIDYLATE_KINASE"/>
    <property type="match status" value="1"/>
</dbReference>
<dbReference type="GO" id="GO:0005524">
    <property type="term" value="F:ATP binding"/>
    <property type="evidence" value="ECO:0007669"/>
    <property type="project" value="UniProtKB-UniRule"/>
</dbReference>
<evidence type="ECO:0000313" key="13">
    <source>
        <dbReference type="EMBL" id="MDO8054551.1"/>
    </source>
</evidence>
<evidence type="ECO:0000256" key="1">
    <source>
        <dbReference type="ARBA" id="ARBA00009776"/>
    </source>
</evidence>
<evidence type="ECO:0000256" key="5">
    <source>
        <dbReference type="ARBA" id="ARBA00022727"/>
    </source>
</evidence>
<organism evidence="13 14">
    <name type="scientific">Candidatus Phytoplasma australasiaticum subsp. australasiaticum</name>
    <dbReference type="NCBI Taxonomy" id="2832407"/>
    <lineage>
        <taxon>Bacteria</taxon>
        <taxon>Bacillati</taxon>
        <taxon>Mycoplasmatota</taxon>
        <taxon>Mollicutes</taxon>
        <taxon>Acholeplasmatales</taxon>
        <taxon>Acholeplasmataceae</taxon>
        <taxon>Candidatus Phytoplasma</taxon>
        <taxon>16SrII (Peanut WB group)</taxon>
        <taxon>Candidatus Phytoplasma australasiaticum</taxon>
    </lineage>
</organism>
<dbReference type="PANTHER" id="PTHR10344">
    <property type="entry name" value="THYMIDYLATE KINASE"/>
    <property type="match status" value="1"/>
</dbReference>
<evidence type="ECO:0000256" key="11">
    <source>
        <dbReference type="HAMAP-Rule" id="MF_00165"/>
    </source>
</evidence>
<dbReference type="PANTHER" id="PTHR10344:SF4">
    <property type="entry name" value="UMP-CMP KINASE 2, MITOCHONDRIAL"/>
    <property type="match status" value="1"/>
</dbReference>
<dbReference type="FunFam" id="3.40.50.300:FF:000225">
    <property type="entry name" value="Thymidylate kinase"/>
    <property type="match status" value="1"/>
</dbReference>
<evidence type="ECO:0000313" key="14">
    <source>
        <dbReference type="Proteomes" id="UP001170651"/>
    </source>
</evidence>
<dbReference type="Pfam" id="PF02223">
    <property type="entry name" value="Thymidylate_kin"/>
    <property type="match status" value="1"/>
</dbReference>
<dbReference type="SUPFAM" id="SSF52540">
    <property type="entry name" value="P-loop containing nucleoside triphosphate hydrolases"/>
    <property type="match status" value="1"/>
</dbReference>
<evidence type="ECO:0000256" key="8">
    <source>
        <dbReference type="ARBA" id="ARBA00022840"/>
    </source>
</evidence>
<evidence type="ECO:0000256" key="2">
    <source>
        <dbReference type="ARBA" id="ARBA00012980"/>
    </source>
</evidence>
<comment type="function">
    <text evidence="10 11">Phosphorylation of dTMP to form dTDP in both de novo and salvage pathways of dTTP synthesis.</text>
</comment>
<feature type="domain" description="Thymidylate kinase-like" evidence="12">
    <location>
        <begin position="5"/>
        <end position="191"/>
    </location>
</feature>
<dbReference type="InterPro" id="IPR018094">
    <property type="entry name" value="Thymidylate_kinase"/>
</dbReference>
<dbReference type="InterPro" id="IPR039430">
    <property type="entry name" value="Thymidylate_kin-like_dom"/>
</dbReference>
<dbReference type="EMBL" id="JAOSIW010000009">
    <property type="protein sequence ID" value="MDO8054551.1"/>
    <property type="molecule type" value="Genomic_DNA"/>
</dbReference>
<keyword evidence="6 11" id="KW-0547">Nucleotide-binding</keyword>
<dbReference type="GO" id="GO:0005829">
    <property type="term" value="C:cytosol"/>
    <property type="evidence" value="ECO:0007669"/>
    <property type="project" value="TreeGrafter"/>
</dbReference>
<dbReference type="InterPro" id="IPR027417">
    <property type="entry name" value="P-loop_NTPase"/>
</dbReference>